<dbReference type="InterPro" id="IPR003500">
    <property type="entry name" value="RpiB_LacA_LacB"/>
</dbReference>
<dbReference type="InterPro" id="IPR036569">
    <property type="entry name" value="RpiB_LacA_LacB_sf"/>
</dbReference>
<dbReference type="PANTHER" id="PTHR30345:SF0">
    <property type="entry name" value="DNA DAMAGE-REPAIR_TOLERATION PROTEIN DRT102"/>
    <property type="match status" value="1"/>
</dbReference>
<accession>A0A396GQB3</accession>
<name>A0A396GQB3_MEDTR</name>
<organism evidence="1">
    <name type="scientific">Medicago truncatula</name>
    <name type="common">Barrel medic</name>
    <name type="synonym">Medicago tribuloides</name>
    <dbReference type="NCBI Taxonomy" id="3880"/>
    <lineage>
        <taxon>Eukaryota</taxon>
        <taxon>Viridiplantae</taxon>
        <taxon>Streptophyta</taxon>
        <taxon>Embryophyta</taxon>
        <taxon>Tracheophyta</taxon>
        <taxon>Spermatophyta</taxon>
        <taxon>Magnoliopsida</taxon>
        <taxon>eudicotyledons</taxon>
        <taxon>Gunneridae</taxon>
        <taxon>Pentapetalae</taxon>
        <taxon>rosids</taxon>
        <taxon>fabids</taxon>
        <taxon>Fabales</taxon>
        <taxon>Fabaceae</taxon>
        <taxon>Papilionoideae</taxon>
        <taxon>50 kb inversion clade</taxon>
        <taxon>NPAAA clade</taxon>
        <taxon>Hologalegina</taxon>
        <taxon>IRL clade</taxon>
        <taxon>Trifolieae</taxon>
        <taxon>Medicago</taxon>
    </lineage>
</organism>
<dbReference type="Proteomes" id="UP000265566">
    <property type="component" value="Chromosome 8"/>
</dbReference>
<dbReference type="AlphaFoldDB" id="A0A396GQB3"/>
<comment type="caution">
    <text evidence="1">The sequence shown here is derived from an EMBL/GenBank/DDBJ whole genome shotgun (WGS) entry which is preliminary data.</text>
</comment>
<dbReference type="Gramene" id="rna49904">
    <property type="protein sequence ID" value="RHN43346.1"/>
    <property type="gene ID" value="gene49904"/>
</dbReference>
<evidence type="ECO:0000313" key="1">
    <source>
        <dbReference type="EMBL" id="RHN43346.1"/>
    </source>
</evidence>
<gene>
    <name evidence="1" type="ORF">MtrunA17_Chr8g0386801</name>
</gene>
<dbReference type="GO" id="GO:0004751">
    <property type="term" value="F:ribose-5-phosphate isomerase activity"/>
    <property type="evidence" value="ECO:0007669"/>
    <property type="project" value="UniProtKB-EC"/>
</dbReference>
<dbReference type="GO" id="GO:0005975">
    <property type="term" value="P:carbohydrate metabolic process"/>
    <property type="evidence" value="ECO:0007669"/>
    <property type="project" value="InterPro"/>
</dbReference>
<proteinExistence type="predicted"/>
<reference evidence="1" key="1">
    <citation type="journal article" date="2018" name="Nat. Plants">
        <title>Whole-genome landscape of Medicago truncatula symbiotic genes.</title>
        <authorList>
            <person name="Pecrix Y."/>
            <person name="Gamas P."/>
            <person name="Carrere S."/>
        </authorList>
    </citation>
    <scope>NUCLEOTIDE SEQUENCE</scope>
    <source>
        <tissue evidence="1">Leaves</tissue>
    </source>
</reference>
<dbReference type="EC" id="5.3.1.6" evidence="1"/>
<dbReference type="OrthoDB" id="2106730at2759"/>
<protein>
    <submittedName>
        <fullName evidence="1">Putative ribose-5-phosphate isomerase</fullName>
        <ecNumber evidence="1">5.3.1.6</ecNumber>
    </submittedName>
</protein>
<keyword evidence="1" id="KW-0413">Isomerase</keyword>
<dbReference type="PANTHER" id="PTHR30345">
    <property type="entry name" value="RIBOSE-5-PHOSPHATE ISOMERASE B"/>
    <property type="match status" value="1"/>
</dbReference>
<dbReference type="SUPFAM" id="SSF89623">
    <property type="entry name" value="Ribose/Galactose isomerase RpiB/AlsB"/>
    <property type="match status" value="1"/>
</dbReference>
<dbReference type="EMBL" id="PSQE01000008">
    <property type="protein sequence ID" value="RHN43346.1"/>
    <property type="molecule type" value="Genomic_DNA"/>
</dbReference>
<sequence length="237" mass="25149">MIVCLSFFSLSATRSHSTPPTHSAHSASPLPLSPYNIPIKSVSIFPQLFMAEPNKHIKIITGSGTDHYSISLKDTLVSYLRSINIQVEDLGTSSYYSAAAEVGRRVSQSTPSSSPEVRGLVACGTGAGVSIFANKFPGVFAVTCLTPADAVNARSINNSNVLAVSGKYTSAETAVEIVDAWLNTPFNSPCPASNNKPWPEEMERFLDKSLVEMAEIGKGDLDAANIAIDNELGGLAK</sequence>
<dbReference type="Pfam" id="PF02502">
    <property type="entry name" value="LacAB_rpiB"/>
    <property type="match status" value="1"/>
</dbReference>
<dbReference type="Gene3D" id="3.40.1400.10">
    <property type="entry name" value="Sugar-phosphate isomerase, RpiB/LacA/LacB"/>
    <property type="match status" value="1"/>
</dbReference>